<comment type="similarity">
    <text evidence="5 6 7">Belongs to the peptidase T1A family.</text>
</comment>
<organism evidence="9 10">
    <name type="scientific">Candidatus Methanoperedens nitratireducens</name>
    <dbReference type="NCBI Taxonomy" id="1392998"/>
    <lineage>
        <taxon>Archaea</taxon>
        <taxon>Methanobacteriati</taxon>
        <taxon>Methanobacteriota</taxon>
        <taxon>Stenosarchaea group</taxon>
        <taxon>Methanomicrobia</taxon>
        <taxon>Methanosarcinales</taxon>
        <taxon>ANME-2 cluster</taxon>
        <taxon>Candidatus Methanoperedentaceae</taxon>
        <taxon>Candidatus Methanoperedens</taxon>
    </lineage>
</organism>
<dbReference type="GO" id="GO:0006511">
    <property type="term" value="P:ubiquitin-dependent protein catabolic process"/>
    <property type="evidence" value="ECO:0007669"/>
    <property type="project" value="InterPro"/>
</dbReference>
<protein>
    <recommendedName>
        <fullName evidence="5 7">Proteasome subunit alpha</fullName>
    </recommendedName>
    <alternativeName>
        <fullName evidence="5">20S proteasome alpha subunit</fullName>
    </alternativeName>
    <alternativeName>
        <fullName evidence="5">Proteasome core protein PsmA</fullName>
    </alternativeName>
</protein>
<comment type="activity regulation">
    <text evidence="5">The formation of the proteasomal ATPase PAN-20S proteasome complex, via the docking of the C-termini of PAN into the intersubunit pockets in the alpha-rings, triggers opening of the gate for substrate entry. Interconversion between the open-gate and close-gate conformations leads to a dynamic regulation of the 20S proteasome proteolysis activity.</text>
</comment>
<comment type="subunit">
    <text evidence="5 7">The 20S proteasome core is composed of 14 alpha and 14 beta subunits that assemble into four stacked heptameric rings, resulting in a barrel-shaped structure. The two inner rings, each composed of seven catalytic beta subunits, are sandwiched by two outer rings, each composed of seven alpha subunits. The catalytic chamber with the active sites is on the inside of the barrel. Has a gated structure, the ends of the cylinder being occluded by the N-termini of the alpha-subunits. Is capped at one or both ends by the proteasome regulatory ATPase, PAN.</text>
</comment>
<dbReference type="InterPro" id="IPR001353">
    <property type="entry name" value="Proteasome_sua/b"/>
</dbReference>
<accession>A0A284VQ86</accession>
<evidence type="ECO:0000256" key="5">
    <source>
        <dbReference type="HAMAP-Rule" id="MF_00289"/>
    </source>
</evidence>
<evidence type="ECO:0000256" key="3">
    <source>
        <dbReference type="ARBA" id="ARBA00022942"/>
    </source>
</evidence>
<dbReference type="SMART" id="SM00948">
    <property type="entry name" value="Proteasome_A_N"/>
    <property type="match status" value="1"/>
</dbReference>
<proteinExistence type="inferred from homology"/>
<keyword evidence="9" id="KW-0378">Hydrolase</keyword>
<evidence type="ECO:0000256" key="7">
    <source>
        <dbReference type="RuleBase" id="RU000552"/>
    </source>
</evidence>
<dbReference type="GO" id="GO:0004298">
    <property type="term" value="F:threonine-type endopeptidase activity"/>
    <property type="evidence" value="ECO:0007669"/>
    <property type="project" value="InterPro"/>
</dbReference>
<dbReference type="Pfam" id="PF00227">
    <property type="entry name" value="Proteasome"/>
    <property type="match status" value="1"/>
</dbReference>
<dbReference type="Gene3D" id="3.60.20.10">
    <property type="entry name" value="Glutamine Phosphoribosylpyrophosphate, subunit 1, domain 1"/>
    <property type="match status" value="1"/>
</dbReference>
<keyword evidence="3 5" id="KW-0647">Proteasome</keyword>
<dbReference type="PANTHER" id="PTHR11599">
    <property type="entry name" value="PROTEASOME SUBUNIT ALPHA/BETA"/>
    <property type="match status" value="1"/>
</dbReference>
<dbReference type="AlphaFoldDB" id="A0A284VQ86"/>
<dbReference type="SUPFAM" id="SSF56235">
    <property type="entry name" value="N-terminal nucleophile aminohydrolases (Ntn hydrolases)"/>
    <property type="match status" value="1"/>
</dbReference>
<name>A0A284VQ86_9EURY</name>
<dbReference type="Pfam" id="PF10584">
    <property type="entry name" value="Proteasome_A_N"/>
    <property type="match status" value="1"/>
</dbReference>
<dbReference type="InterPro" id="IPR000426">
    <property type="entry name" value="Proteasome_asu_N"/>
</dbReference>
<evidence type="ECO:0000256" key="2">
    <source>
        <dbReference type="ARBA" id="ARBA00022490"/>
    </source>
</evidence>
<dbReference type="FunFam" id="3.60.20.10:FF:000004">
    <property type="entry name" value="Proteasome subunit alpha type-4"/>
    <property type="match status" value="1"/>
</dbReference>
<dbReference type="GO" id="GO:0019773">
    <property type="term" value="C:proteasome core complex, alpha-subunit complex"/>
    <property type="evidence" value="ECO:0007669"/>
    <property type="project" value="UniProtKB-UniRule"/>
</dbReference>
<evidence type="ECO:0000259" key="8">
    <source>
        <dbReference type="PROSITE" id="PS00388"/>
    </source>
</evidence>
<evidence type="ECO:0000256" key="1">
    <source>
        <dbReference type="ARBA" id="ARBA00004496"/>
    </source>
</evidence>
<dbReference type="Proteomes" id="UP000218615">
    <property type="component" value="Unassembled WGS sequence"/>
</dbReference>
<evidence type="ECO:0000256" key="6">
    <source>
        <dbReference type="PROSITE-ProRule" id="PRU00808"/>
    </source>
</evidence>
<evidence type="ECO:0000313" key="9">
    <source>
        <dbReference type="EMBL" id="SNQ61378.1"/>
    </source>
</evidence>
<keyword evidence="2 5" id="KW-0963">Cytoplasm</keyword>
<sequence>MQAPAQMGYDRAITVFSPDGRLFQVEYAREAVKRGTTAVGIRAIDGVALLVDKRVTTKLLEPESIEKIFQIDDHIGAATSGLVADARVLIDHARVEAQINRITYDEPIGIEELAKKICDFKYAYTQSGGVRPFGTSLLIAGVDDSRARLFETDPSGALLEYKATAIGSGRDDTMEIFEKKYADNIKLEDAVLLGLEALHGISEGLFNAATIEIGVIEFSTRKFRVLAPSEVETYVDKVTKMQASEGKGKEKKKGK</sequence>
<dbReference type="PROSITE" id="PS51475">
    <property type="entry name" value="PROTEASOME_ALPHA_2"/>
    <property type="match status" value="1"/>
</dbReference>
<comment type="function">
    <text evidence="5 7">Component of the proteasome core, a large protease complex with broad specificity involved in protein degradation.</text>
</comment>
<dbReference type="InterPro" id="IPR019982">
    <property type="entry name" value="Proteasome_asu_arc"/>
</dbReference>
<feature type="domain" description="Proteasome alpha-type subunits" evidence="8">
    <location>
        <begin position="9"/>
        <end position="31"/>
    </location>
</feature>
<comment type="subcellular location">
    <subcellularLocation>
        <location evidence="1 5 7">Cytoplasm</location>
    </subcellularLocation>
</comment>
<dbReference type="GO" id="GO:0005737">
    <property type="term" value="C:cytoplasm"/>
    <property type="evidence" value="ECO:0007669"/>
    <property type="project" value="UniProtKB-SubCell"/>
</dbReference>
<evidence type="ECO:0000313" key="10">
    <source>
        <dbReference type="Proteomes" id="UP000218615"/>
    </source>
</evidence>
<dbReference type="HAMAP" id="MF_00289_A">
    <property type="entry name" value="Proteasome_A_A"/>
    <property type="match status" value="1"/>
</dbReference>
<dbReference type="RefSeq" id="WP_096206072.1">
    <property type="nucleotide sequence ID" value="NZ_FZMP01000178.1"/>
</dbReference>
<dbReference type="InterPro" id="IPR050115">
    <property type="entry name" value="Proteasome_alpha"/>
</dbReference>
<dbReference type="GO" id="GO:0010498">
    <property type="term" value="P:proteasomal protein catabolic process"/>
    <property type="evidence" value="ECO:0007669"/>
    <property type="project" value="UniProtKB-UniRule"/>
</dbReference>
<comment type="subunit">
    <text evidence="4">The 20S proteasome core is composed of 14 alpha and 14 beta subunits that assemble into four stacked heptameric rings, resulting in a barrel-shaped structure. The two inner rings, each composed of seven catalytic beta subunits, are sandwiched by two outer rings, each composed of seven alpha subunits. H.volcanii produces at least 2 types of 20S proteasomes: an alpha1-beta proteasome and a proteasome containing all three subunits (alpha1, alpha2, and beta) that appears to be asymmetrical with homo-oligomeric alpha1 and alpha2 rings positioned on separate ends. The catalytic chamber with the active sites is on the inside of the barrel. Has probably a gated structure, the ends of the cylinder being occluded by the N-termini of the alpha-subunits. Is likely capped at one or both ends by the proteasome regulatory ATPase, PAN.</text>
</comment>
<dbReference type="PROSITE" id="PS00388">
    <property type="entry name" value="PROTEASOME_ALPHA_1"/>
    <property type="match status" value="1"/>
</dbReference>
<evidence type="ECO:0000256" key="4">
    <source>
        <dbReference type="ARBA" id="ARBA00062996"/>
    </source>
</evidence>
<dbReference type="NCBIfam" id="NF003075">
    <property type="entry name" value="PRK03996.1"/>
    <property type="match status" value="1"/>
</dbReference>
<dbReference type="OrthoDB" id="9421at2157"/>
<dbReference type="CDD" id="cd03756">
    <property type="entry name" value="proteasome_alpha_archeal"/>
    <property type="match status" value="1"/>
</dbReference>
<dbReference type="InterPro" id="IPR023332">
    <property type="entry name" value="Proteasome_alpha-type"/>
</dbReference>
<dbReference type="EMBL" id="FZMP01000178">
    <property type="protein sequence ID" value="SNQ61378.1"/>
    <property type="molecule type" value="Genomic_DNA"/>
</dbReference>
<keyword evidence="10" id="KW-1185">Reference proteome</keyword>
<dbReference type="InterPro" id="IPR029055">
    <property type="entry name" value="Ntn_hydrolases_N"/>
</dbReference>
<dbReference type="NCBIfam" id="TIGR03633">
    <property type="entry name" value="arc_protsome_A"/>
    <property type="match status" value="1"/>
</dbReference>
<gene>
    <name evidence="5 9" type="primary">psmA</name>
    <name evidence="9" type="ORF">MNV_330046</name>
</gene>
<reference evidence="10" key="1">
    <citation type="submission" date="2017-06" db="EMBL/GenBank/DDBJ databases">
        <authorList>
            <person name="Cremers G."/>
        </authorList>
    </citation>
    <scope>NUCLEOTIDE SEQUENCE [LARGE SCALE GENOMIC DNA]</scope>
</reference>